<protein>
    <submittedName>
        <fullName evidence="3">Uncharacterized protein</fullName>
    </submittedName>
</protein>
<evidence type="ECO:0000313" key="4">
    <source>
        <dbReference type="Proteomes" id="UP000618733"/>
    </source>
</evidence>
<evidence type="ECO:0000256" key="2">
    <source>
        <dbReference type="SAM" id="Phobius"/>
    </source>
</evidence>
<name>A0A934QCZ5_9MICO</name>
<feature type="region of interest" description="Disordered" evidence="1">
    <location>
        <begin position="1"/>
        <end position="123"/>
    </location>
</feature>
<accession>A0A934QCZ5</accession>
<feature type="transmembrane region" description="Helical" evidence="2">
    <location>
        <begin position="156"/>
        <end position="178"/>
    </location>
</feature>
<feature type="compositionally biased region" description="Pro residues" evidence="1">
    <location>
        <begin position="55"/>
        <end position="67"/>
    </location>
</feature>
<feature type="compositionally biased region" description="Low complexity" evidence="1">
    <location>
        <begin position="35"/>
        <end position="53"/>
    </location>
</feature>
<keyword evidence="4" id="KW-1185">Reference proteome</keyword>
<dbReference type="EMBL" id="JAEHOI010000009">
    <property type="protein sequence ID" value="MBK0422381.1"/>
    <property type="molecule type" value="Genomic_DNA"/>
</dbReference>
<reference evidence="3" key="1">
    <citation type="submission" date="2020-12" db="EMBL/GenBank/DDBJ databases">
        <title>Leucobacter sp. CAS2, isolated from Chromium sludge.</title>
        <authorList>
            <person name="Xu Z."/>
        </authorList>
    </citation>
    <scope>NUCLEOTIDE SEQUENCE</scope>
    <source>
        <strain evidence="3">CSA2</strain>
    </source>
</reference>
<gene>
    <name evidence="3" type="ORF">JD292_09875</name>
</gene>
<feature type="compositionally biased region" description="Pro residues" evidence="1">
    <location>
        <begin position="75"/>
        <end position="92"/>
    </location>
</feature>
<evidence type="ECO:0000256" key="1">
    <source>
        <dbReference type="SAM" id="MobiDB-lite"/>
    </source>
</evidence>
<keyword evidence="2" id="KW-1133">Transmembrane helix</keyword>
<comment type="caution">
    <text evidence="3">The sequence shown here is derived from an EMBL/GenBank/DDBJ whole genome shotgun (WGS) entry which is preliminary data.</text>
</comment>
<dbReference type="RefSeq" id="WP_200132575.1">
    <property type="nucleotide sequence ID" value="NZ_JAEHOI010000009.1"/>
</dbReference>
<organism evidence="3 4">
    <name type="scientific">Leucobacter edaphi</name>
    <dbReference type="NCBI Taxonomy" id="2796472"/>
    <lineage>
        <taxon>Bacteria</taxon>
        <taxon>Bacillati</taxon>
        <taxon>Actinomycetota</taxon>
        <taxon>Actinomycetes</taxon>
        <taxon>Micrococcales</taxon>
        <taxon>Microbacteriaceae</taxon>
        <taxon>Leucobacter</taxon>
    </lineage>
</organism>
<proteinExistence type="predicted"/>
<dbReference type="AlphaFoldDB" id="A0A934QCZ5"/>
<feature type="compositionally biased region" description="Low complexity" evidence="1">
    <location>
        <begin position="93"/>
        <end position="107"/>
    </location>
</feature>
<dbReference type="Proteomes" id="UP000618733">
    <property type="component" value="Unassembled WGS sequence"/>
</dbReference>
<feature type="transmembrane region" description="Helical" evidence="2">
    <location>
        <begin position="128"/>
        <end position="144"/>
    </location>
</feature>
<sequence>MNTQYPTPEPEDRADPQRTTPLPELPGRQAESPDAGDATPAGTSAATAPGSGDLPVPPAAPAAPDPDPAFERSVPPVPPSAPAPPAGEPAPSPAGESAPSPASVPASTLPRADGAVPQRHRFNPRPSPIIWGVMILAFCGYLAQRRFGPSASEPEIWAIGGILSVGVLLLTIAAVVLIRNRKP</sequence>
<evidence type="ECO:0000313" key="3">
    <source>
        <dbReference type="EMBL" id="MBK0422381.1"/>
    </source>
</evidence>
<keyword evidence="2" id="KW-0812">Transmembrane</keyword>
<keyword evidence="2" id="KW-0472">Membrane</keyword>